<dbReference type="AlphaFoldDB" id="A0A0W4ZVT3"/>
<evidence type="ECO:0000259" key="11">
    <source>
        <dbReference type="PROSITE" id="PS50859"/>
    </source>
</evidence>
<dbReference type="PANTHER" id="PTHR21136:SF168">
    <property type="entry name" value="VESICLE-ASSOCIATED MEMBRANE PROTEIN 9"/>
    <property type="match status" value="1"/>
</dbReference>
<dbReference type="STRING" id="1408657.A0A0W4ZVT3"/>
<keyword evidence="2" id="KW-0813">Transport</keyword>
<gene>
    <name evidence="13" type="ORF">T551_00577</name>
</gene>
<evidence type="ECO:0000256" key="10">
    <source>
        <dbReference type="SAM" id="Phobius"/>
    </source>
</evidence>
<comment type="subcellular location">
    <subcellularLocation>
        <location evidence="8">Endomembrane system</location>
        <topology evidence="8">Single-pass type IV membrane protein</topology>
    </subcellularLocation>
</comment>
<feature type="domain" description="Longin" evidence="11">
    <location>
        <begin position="7"/>
        <end position="116"/>
    </location>
</feature>
<dbReference type="SUPFAM" id="SSF58038">
    <property type="entry name" value="SNARE fusion complex"/>
    <property type="match status" value="1"/>
</dbReference>
<keyword evidence="3 10" id="KW-0812">Transmembrane</keyword>
<dbReference type="RefSeq" id="XP_018231179.1">
    <property type="nucleotide sequence ID" value="XM_018372843.1"/>
</dbReference>
<dbReference type="Gene3D" id="3.30.450.50">
    <property type="entry name" value="Longin domain"/>
    <property type="match status" value="1"/>
</dbReference>
<keyword evidence="4" id="KW-0653">Protein transport</keyword>
<evidence type="ECO:0000313" key="13">
    <source>
        <dbReference type="EMBL" id="KTW32487.1"/>
    </source>
</evidence>
<keyword evidence="14" id="KW-1185">Reference proteome</keyword>
<name>A0A0W4ZVT3_PNEJ7</name>
<dbReference type="VEuPathDB" id="FungiDB:T551_00577"/>
<dbReference type="GO" id="GO:0016192">
    <property type="term" value="P:vesicle-mediated transport"/>
    <property type="evidence" value="ECO:0007669"/>
    <property type="project" value="InterPro"/>
</dbReference>
<protein>
    <recommendedName>
        <fullName evidence="7">Synaptobrevin homolog YKT6</fullName>
    </recommendedName>
</protein>
<accession>A0A0W4ZVT3</accession>
<dbReference type="PROSITE" id="PS50859">
    <property type="entry name" value="LONGIN"/>
    <property type="match status" value="1"/>
</dbReference>
<dbReference type="SMART" id="SM01270">
    <property type="entry name" value="Longin"/>
    <property type="match status" value="1"/>
</dbReference>
<dbReference type="SUPFAM" id="SSF64356">
    <property type="entry name" value="SNARE-like"/>
    <property type="match status" value="1"/>
</dbReference>
<evidence type="ECO:0000259" key="12">
    <source>
        <dbReference type="PROSITE" id="PS50892"/>
    </source>
</evidence>
<dbReference type="GO" id="GO:0005737">
    <property type="term" value="C:cytoplasm"/>
    <property type="evidence" value="ECO:0007669"/>
    <property type="project" value="UniProtKB-ARBA"/>
</dbReference>
<feature type="transmembrane region" description="Helical" evidence="10">
    <location>
        <begin position="191"/>
        <end position="213"/>
    </location>
</feature>
<organism evidence="13 14">
    <name type="scientific">Pneumocystis jirovecii (strain RU7)</name>
    <name type="common">Human pneumocystis pneumonia agent</name>
    <dbReference type="NCBI Taxonomy" id="1408657"/>
    <lineage>
        <taxon>Eukaryota</taxon>
        <taxon>Fungi</taxon>
        <taxon>Dikarya</taxon>
        <taxon>Ascomycota</taxon>
        <taxon>Taphrinomycotina</taxon>
        <taxon>Pneumocystomycetes</taxon>
        <taxon>Pneumocystaceae</taxon>
        <taxon>Pneumocystis</taxon>
    </lineage>
</organism>
<dbReference type="Proteomes" id="UP000053447">
    <property type="component" value="Unassembled WGS sequence"/>
</dbReference>
<dbReference type="Pfam" id="PF13774">
    <property type="entry name" value="Longin"/>
    <property type="match status" value="1"/>
</dbReference>
<reference evidence="14" key="1">
    <citation type="journal article" date="2016" name="Nat. Commun.">
        <title>Genome analysis of three Pneumocystis species reveals adaptation mechanisms to life exclusively in mammalian hosts.</title>
        <authorList>
            <person name="Ma L."/>
            <person name="Chen Z."/>
            <person name="Huang D.W."/>
            <person name="Kutty G."/>
            <person name="Ishihara M."/>
            <person name="Wang H."/>
            <person name="Abouelleil A."/>
            <person name="Bishop L."/>
            <person name="Davey E."/>
            <person name="Deng R."/>
            <person name="Deng X."/>
            <person name="Fan L."/>
            <person name="Fantoni G."/>
            <person name="Fitzgerald M."/>
            <person name="Gogineni E."/>
            <person name="Goldberg J.M."/>
            <person name="Handley G."/>
            <person name="Hu X."/>
            <person name="Huber C."/>
            <person name="Jiao X."/>
            <person name="Jones K."/>
            <person name="Levin J.Z."/>
            <person name="Liu Y."/>
            <person name="Macdonald P."/>
            <person name="Melnikov A."/>
            <person name="Raley C."/>
            <person name="Sassi M."/>
            <person name="Sherman B.T."/>
            <person name="Song X."/>
            <person name="Sykes S."/>
            <person name="Tran B."/>
            <person name="Walsh L."/>
            <person name="Xia Y."/>
            <person name="Yang J."/>
            <person name="Young S."/>
            <person name="Zeng Q."/>
            <person name="Zheng X."/>
            <person name="Stephens R."/>
            <person name="Nusbaum C."/>
            <person name="Birren B.W."/>
            <person name="Azadi P."/>
            <person name="Lempicki R.A."/>
            <person name="Cuomo C.A."/>
            <person name="Kovacs J.A."/>
        </authorList>
    </citation>
    <scope>NUCLEOTIDE SEQUENCE [LARGE SCALE GENOMIC DNA]</scope>
    <source>
        <strain evidence="14">RU7</strain>
    </source>
</reference>
<dbReference type="Pfam" id="PF00957">
    <property type="entry name" value="Synaptobrevin"/>
    <property type="match status" value="1"/>
</dbReference>
<evidence type="ECO:0000256" key="4">
    <source>
        <dbReference type="ARBA" id="ARBA00022927"/>
    </source>
</evidence>
<dbReference type="Gene3D" id="1.20.5.110">
    <property type="match status" value="1"/>
</dbReference>
<evidence type="ECO:0000256" key="8">
    <source>
        <dbReference type="ARBA" id="ARBA00046280"/>
    </source>
</evidence>
<dbReference type="InterPro" id="IPR011012">
    <property type="entry name" value="Longin-like_dom_sf"/>
</dbReference>
<evidence type="ECO:0000256" key="3">
    <source>
        <dbReference type="ARBA" id="ARBA00022692"/>
    </source>
</evidence>
<dbReference type="eggNOG" id="KOG0859">
    <property type="taxonomic scope" value="Eukaryota"/>
</dbReference>
<dbReference type="OrthoDB" id="190375at2759"/>
<evidence type="ECO:0000256" key="5">
    <source>
        <dbReference type="ARBA" id="ARBA00022989"/>
    </source>
</evidence>
<dbReference type="InterPro" id="IPR051097">
    <property type="entry name" value="Synaptobrevin-like_transport"/>
</dbReference>
<feature type="domain" description="V-SNARE coiled-coil homology" evidence="12">
    <location>
        <begin position="134"/>
        <end position="194"/>
    </location>
</feature>
<evidence type="ECO:0000256" key="7">
    <source>
        <dbReference type="ARBA" id="ARBA00026133"/>
    </source>
</evidence>
<comment type="similarity">
    <text evidence="1">Belongs to the synaptobrevin family.</text>
</comment>
<keyword evidence="6 10" id="KW-0472">Membrane</keyword>
<evidence type="ECO:0000256" key="1">
    <source>
        <dbReference type="ARBA" id="ARBA00008025"/>
    </source>
</evidence>
<comment type="caution">
    <text evidence="13">The sequence shown here is derived from an EMBL/GenBank/DDBJ whole genome shotgun (WGS) entry which is preliminary data.</text>
</comment>
<keyword evidence="5 10" id="KW-1133">Transmembrane helix</keyword>
<dbReference type="PANTHER" id="PTHR21136">
    <property type="entry name" value="SNARE PROTEINS"/>
    <property type="match status" value="1"/>
</dbReference>
<dbReference type="CDD" id="cd15843">
    <property type="entry name" value="R-SNARE"/>
    <property type="match status" value="1"/>
</dbReference>
<dbReference type="InterPro" id="IPR010908">
    <property type="entry name" value="Longin_dom"/>
</dbReference>
<dbReference type="FunFam" id="1.20.5.110:FF:000004">
    <property type="entry name" value="Vesicle-associated membrane protein 7"/>
    <property type="match status" value="1"/>
</dbReference>
<keyword evidence="9" id="KW-0175">Coiled coil</keyword>
<dbReference type="GeneID" id="28939098"/>
<evidence type="ECO:0000256" key="2">
    <source>
        <dbReference type="ARBA" id="ARBA00022448"/>
    </source>
</evidence>
<evidence type="ECO:0000256" key="9">
    <source>
        <dbReference type="PROSITE-ProRule" id="PRU00290"/>
    </source>
</evidence>
<evidence type="ECO:0000313" key="14">
    <source>
        <dbReference type="Proteomes" id="UP000053447"/>
    </source>
</evidence>
<evidence type="ECO:0000256" key="6">
    <source>
        <dbReference type="ARBA" id="ARBA00023136"/>
    </source>
</evidence>
<dbReference type="PROSITE" id="PS50892">
    <property type="entry name" value="V_SNARE"/>
    <property type="match status" value="1"/>
</dbReference>
<dbReference type="GO" id="GO:0012505">
    <property type="term" value="C:endomembrane system"/>
    <property type="evidence" value="ECO:0007669"/>
    <property type="project" value="UniProtKB-SubCell"/>
</dbReference>
<dbReference type="GO" id="GO:0016020">
    <property type="term" value="C:membrane"/>
    <property type="evidence" value="ECO:0007669"/>
    <property type="project" value="InterPro"/>
</dbReference>
<sequence length="245" mass="28456">MSIFYAGIARGQDILAEYNVDGTDMNDLVSLILEKAVLNEETKLTYVYKMYMIHYIYTPVDSVGGLTYLCITSDQIERRVPFALLYEIKREFAKYFSLHDMIELPVSSFVGFSREIAEKISMMGRDDGMLMTDMVRVVQKEMEQVKSAMTENIEKVLERGERIELLVNRTQNMNETAFSFSKRSSYLRRRIWWESVKMTVIFCFVALFLLYLLIGFGCGFPGNEINEFFLLISVSMAELSLIRKK</sequence>
<dbReference type="EMBL" id="LFWA01000002">
    <property type="protein sequence ID" value="KTW32487.1"/>
    <property type="molecule type" value="Genomic_DNA"/>
</dbReference>
<dbReference type="GO" id="GO:0015031">
    <property type="term" value="P:protein transport"/>
    <property type="evidence" value="ECO:0007669"/>
    <property type="project" value="UniProtKB-KW"/>
</dbReference>
<dbReference type="PRINTS" id="PR00219">
    <property type="entry name" value="SYNAPTOBREVN"/>
</dbReference>
<dbReference type="CDD" id="cd14824">
    <property type="entry name" value="Longin"/>
    <property type="match status" value="1"/>
</dbReference>
<proteinExistence type="inferred from homology"/>
<dbReference type="InterPro" id="IPR001388">
    <property type="entry name" value="Synaptobrevin-like"/>
</dbReference>
<dbReference type="InterPro" id="IPR042855">
    <property type="entry name" value="V_SNARE_CC"/>
</dbReference>